<dbReference type="GO" id="GO:0016020">
    <property type="term" value="C:membrane"/>
    <property type="evidence" value="ECO:0007669"/>
    <property type="project" value="UniProtKB-SubCell"/>
</dbReference>
<evidence type="ECO:0000256" key="1">
    <source>
        <dbReference type="ARBA" id="ARBA00004141"/>
    </source>
</evidence>
<feature type="transmembrane region" description="Helical" evidence="9">
    <location>
        <begin position="339"/>
        <end position="357"/>
    </location>
</feature>
<accession>A0A8W8KRC4</accession>
<dbReference type="PROSITE" id="PS50262">
    <property type="entry name" value="G_PROTEIN_RECEP_F1_2"/>
    <property type="match status" value="1"/>
</dbReference>
<keyword evidence="2 8" id="KW-0812">Transmembrane</keyword>
<evidence type="ECO:0000256" key="6">
    <source>
        <dbReference type="ARBA" id="ARBA00023170"/>
    </source>
</evidence>
<evidence type="ECO:0000256" key="2">
    <source>
        <dbReference type="ARBA" id="ARBA00022692"/>
    </source>
</evidence>
<evidence type="ECO:0000256" key="8">
    <source>
        <dbReference type="RuleBase" id="RU000688"/>
    </source>
</evidence>
<evidence type="ECO:0000256" key="7">
    <source>
        <dbReference type="ARBA" id="ARBA00023224"/>
    </source>
</evidence>
<reference evidence="11" key="1">
    <citation type="submission" date="2022-08" db="UniProtKB">
        <authorList>
            <consortium name="EnsemblMetazoa"/>
        </authorList>
    </citation>
    <scope>IDENTIFICATION</scope>
    <source>
        <strain evidence="11">05x7-T-G4-1.051#20</strain>
    </source>
</reference>
<evidence type="ECO:0000256" key="3">
    <source>
        <dbReference type="ARBA" id="ARBA00022989"/>
    </source>
</evidence>
<proteinExistence type="inferred from homology"/>
<dbReference type="PANTHER" id="PTHR24238">
    <property type="entry name" value="G-PROTEIN COUPLED RECEPTOR"/>
    <property type="match status" value="1"/>
</dbReference>
<dbReference type="SUPFAM" id="SSF81321">
    <property type="entry name" value="Family A G protein-coupled receptor-like"/>
    <property type="match status" value="1"/>
</dbReference>
<dbReference type="PROSITE" id="PS00237">
    <property type="entry name" value="G_PROTEIN_RECEP_F1_1"/>
    <property type="match status" value="1"/>
</dbReference>
<evidence type="ECO:0000256" key="5">
    <source>
        <dbReference type="ARBA" id="ARBA00023136"/>
    </source>
</evidence>
<dbReference type="PRINTS" id="PR00237">
    <property type="entry name" value="GPCRRHODOPSN"/>
</dbReference>
<keyword evidence="4 8" id="KW-0297">G-protein coupled receptor</keyword>
<dbReference type="AlphaFoldDB" id="A0A8W8KRC4"/>
<sequence>MTVDTILFLILTGVYIVFGGLGNAAILTVYARRKDSYNQHFFIKILAALDLFICVVVIPYTIVYELHRVHNDVICRLMETIRHIAILTGNSVLCAIAFERYIAICHPMRKLNQHAVRKIMIFLTIVTCVFSSPSPTIFTVTGNGVDPYEVHVGTYCQFTTEILGILGTSIYQGALALLCLSGILSILVLYALIYRRLLQRVLLRRRNMSRPITPNKYVVRKVKEGKDSRDEPMDEQCSNENEVVLCLVENEAVLEQKRSPHQKVLFEKKSTNSRSEYEDIEFESRSKENPCETCIYVNEDNKLRNTDYHSKPNGHKNHYPKNKRNISRSRMKPNIRRKTSIMLFVCSIIYILTWTPFWLDVFNVTQSLVLRYMFFIGHACNPVVYGIINNQVRSDVIKLFKRR</sequence>
<feature type="transmembrane region" description="Helical" evidence="9">
    <location>
        <begin position="119"/>
        <end position="138"/>
    </location>
</feature>
<dbReference type="Pfam" id="PF00001">
    <property type="entry name" value="7tm_1"/>
    <property type="match status" value="1"/>
</dbReference>
<feature type="transmembrane region" description="Helical" evidence="9">
    <location>
        <begin position="6"/>
        <end position="29"/>
    </location>
</feature>
<feature type="domain" description="G-protein coupled receptors family 1 profile" evidence="10">
    <location>
        <begin position="22"/>
        <end position="359"/>
    </location>
</feature>
<feature type="transmembrane region" description="Helical" evidence="9">
    <location>
        <begin position="41"/>
        <end position="60"/>
    </location>
</feature>
<feature type="transmembrane region" description="Helical" evidence="9">
    <location>
        <begin position="369"/>
        <end position="388"/>
    </location>
</feature>
<comment type="similarity">
    <text evidence="8">Belongs to the G-protein coupled receptor 1 family.</text>
</comment>
<keyword evidence="3 9" id="KW-1133">Transmembrane helix</keyword>
<dbReference type="CDD" id="cd00637">
    <property type="entry name" value="7tm_classA_rhodopsin-like"/>
    <property type="match status" value="1"/>
</dbReference>
<dbReference type="PANTHER" id="PTHR24238:SF47">
    <property type="entry name" value="ECDYSTEROIDS_DOPAMINE RECEPTOR-RELATED"/>
    <property type="match status" value="1"/>
</dbReference>
<name>A0A8W8KRC4_MAGGI</name>
<keyword evidence="12" id="KW-1185">Reference proteome</keyword>
<dbReference type="InterPro" id="IPR017452">
    <property type="entry name" value="GPCR_Rhodpsn_7TM"/>
</dbReference>
<keyword evidence="5 9" id="KW-0472">Membrane</keyword>
<evidence type="ECO:0000259" key="10">
    <source>
        <dbReference type="PROSITE" id="PS50262"/>
    </source>
</evidence>
<dbReference type="Gene3D" id="1.20.1070.10">
    <property type="entry name" value="Rhodopsin 7-helix transmembrane proteins"/>
    <property type="match status" value="2"/>
</dbReference>
<evidence type="ECO:0000256" key="4">
    <source>
        <dbReference type="ARBA" id="ARBA00023040"/>
    </source>
</evidence>
<evidence type="ECO:0000313" key="12">
    <source>
        <dbReference type="Proteomes" id="UP000005408"/>
    </source>
</evidence>
<keyword evidence="7 8" id="KW-0807">Transducer</keyword>
<evidence type="ECO:0000313" key="11">
    <source>
        <dbReference type="EnsemblMetazoa" id="G24965.2:cds"/>
    </source>
</evidence>
<dbReference type="EnsemblMetazoa" id="G24965.3">
    <property type="protein sequence ID" value="G24965.3:cds"/>
    <property type="gene ID" value="G24965"/>
</dbReference>
<dbReference type="EnsemblMetazoa" id="G24965.2">
    <property type="protein sequence ID" value="G24965.2:cds"/>
    <property type="gene ID" value="G24965"/>
</dbReference>
<organism evidence="11 12">
    <name type="scientific">Magallana gigas</name>
    <name type="common">Pacific oyster</name>
    <name type="synonym">Crassostrea gigas</name>
    <dbReference type="NCBI Taxonomy" id="29159"/>
    <lineage>
        <taxon>Eukaryota</taxon>
        <taxon>Metazoa</taxon>
        <taxon>Spiralia</taxon>
        <taxon>Lophotrochozoa</taxon>
        <taxon>Mollusca</taxon>
        <taxon>Bivalvia</taxon>
        <taxon>Autobranchia</taxon>
        <taxon>Pteriomorphia</taxon>
        <taxon>Ostreida</taxon>
        <taxon>Ostreoidea</taxon>
        <taxon>Ostreidae</taxon>
        <taxon>Magallana</taxon>
    </lineage>
</organism>
<keyword evidence="6 8" id="KW-0675">Receptor</keyword>
<dbReference type="EnsemblMetazoa" id="G24965.4">
    <property type="protein sequence ID" value="G24965.4:cds"/>
    <property type="gene ID" value="G24965"/>
</dbReference>
<feature type="transmembrane region" description="Helical" evidence="9">
    <location>
        <begin position="170"/>
        <end position="194"/>
    </location>
</feature>
<comment type="subcellular location">
    <subcellularLocation>
        <location evidence="1">Membrane</location>
        <topology evidence="1">Multi-pass membrane protein</topology>
    </subcellularLocation>
</comment>
<dbReference type="GO" id="GO:0004930">
    <property type="term" value="F:G protein-coupled receptor activity"/>
    <property type="evidence" value="ECO:0007669"/>
    <property type="project" value="UniProtKB-KW"/>
</dbReference>
<dbReference type="Proteomes" id="UP000005408">
    <property type="component" value="Unassembled WGS sequence"/>
</dbReference>
<evidence type="ECO:0000256" key="9">
    <source>
        <dbReference type="SAM" id="Phobius"/>
    </source>
</evidence>
<feature type="transmembrane region" description="Helical" evidence="9">
    <location>
        <begin position="80"/>
        <end position="98"/>
    </location>
</feature>
<protein>
    <recommendedName>
        <fullName evidence="10">G-protein coupled receptors family 1 profile domain-containing protein</fullName>
    </recommendedName>
</protein>
<dbReference type="InterPro" id="IPR000276">
    <property type="entry name" value="GPCR_Rhodpsn"/>
</dbReference>